<dbReference type="Pfam" id="PF22863">
    <property type="entry name" value="TraI_middle"/>
    <property type="match status" value="1"/>
</dbReference>
<feature type="domain" description="Large polyvalent protein-associated" evidence="3">
    <location>
        <begin position="408"/>
        <end position="491"/>
    </location>
</feature>
<organism evidence="5 6">
    <name type="scientific">Campylobacter ureolyticus</name>
    <dbReference type="NCBI Taxonomy" id="827"/>
    <lineage>
        <taxon>Bacteria</taxon>
        <taxon>Pseudomonadati</taxon>
        <taxon>Campylobacterota</taxon>
        <taxon>Epsilonproteobacteria</taxon>
        <taxon>Campylobacterales</taxon>
        <taxon>Campylobacteraceae</taxon>
        <taxon>Campylobacter</taxon>
    </lineage>
</organism>
<evidence type="ECO:0000259" key="4">
    <source>
        <dbReference type="Pfam" id="PF22863"/>
    </source>
</evidence>
<evidence type="ECO:0000259" key="3">
    <source>
        <dbReference type="Pfam" id="PF18821"/>
    </source>
</evidence>
<evidence type="ECO:0000313" key="5">
    <source>
        <dbReference type="EMBL" id="MCZ6162489.1"/>
    </source>
</evidence>
<evidence type="ECO:0000259" key="2">
    <source>
        <dbReference type="Pfam" id="PF03432"/>
    </source>
</evidence>
<dbReference type="Proteomes" id="UP001075461">
    <property type="component" value="Unassembled WGS sequence"/>
</dbReference>
<evidence type="ECO:0000313" key="6">
    <source>
        <dbReference type="Proteomes" id="UP001075461"/>
    </source>
</evidence>
<evidence type="ECO:0000256" key="1">
    <source>
        <dbReference type="SAM" id="Coils"/>
    </source>
</evidence>
<dbReference type="EMBL" id="JAPXGP010000010">
    <property type="protein sequence ID" value="MCZ6162489.1"/>
    <property type="molecule type" value="Genomic_DNA"/>
</dbReference>
<protein>
    <submittedName>
        <fullName evidence="5">Relaxase/mobilization nuclease domain-containing protein</fullName>
    </submittedName>
</protein>
<dbReference type="InterPro" id="IPR040677">
    <property type="entry name" value="LPD7"/>
</dbReference>
<feature type="domain" description="TraI-like middle" evidence="4">
    <location>
        <begin position="185"/>
        <end position="267"/>
    </location>
</feature>
<accession>A0A9Q4PW19</accession>
<dbReference type="RefSeq" id="WP_269480713.1">
    <property type="nucleotide sequence ID" value="NZ_JAPXGI010000008.1"/>
</dbReference>
<proteinExistence type="predicted"/>
<keyword evidence="1" id="KW-0175">Coiled coil</keyword>
<feature type="coiled-coil region" evidence="1">
    <location>
        <begin position="303"/>
        <end position="330"/>
    </location>
</feature>
<dbReference type="InterPro" id="IPR054462">
    <property type="entry name" value="TraI_M"/>
</dbReference>
<feature type="domain" description="MobA/VirD2-like nuclease" evidence="2">
    <location>
        <begin position="36"/>
        <end position="168"/>
    </location>
</feature>
<gene>
    <name evidence="5" type="ORF">O6B92_09135</name>
</gene>
<reference evidence="5" key="1">
    <citation type="submission" date="2022-12" db="EMBL/GenBank/DDBJ databases">
        <title>Species Delineation and Comparative Genomics within the Campylobacter ureolyticus Complex.</title>
        <authorList>
            <person name="Maki J."/>
            <person name="Howard M."/>
            <person name="Connelly S."/>
            <person name="Hardy D.J."/>
            <person name="Cameron A."/>
        </authorList>
    </citation>
    <scope>NUCLEOTIDE SEQUENCE</scope>
    <source>
        <strain evidence="5">URMC_786</strain>
    </source>
</reference>
<dbReference type="InterPro" id="IPR005094">
    <property type="entry name" value="Endonuclease_MobA/VirD2"/>
</dbReference>
<sequence length="697" mass="82763">MIIKKVLFKKNKSNFKNLANYILDENNSNAKILINYILDEKNEMEKVEAYNFSNCSFNTKEDNIAEILNTQKLNTTTKQDKTMHLVISFREDENPSIELMKKIEDEIAKALGMQNHQRLSVVHSNTNNLHMHIAINKIDPITCRVKNPYNDVKILQETAIKLERKYNLKKDNHMSNFQKQSKKYDHSYTLSFESWVKEKLDNKLKNIFKKEDLKFDEIVYLLGQHDLEFKERRNGFCISSKSEKLFCKASSINRNLSKQMLEKRFGKINLDTFINIKSNQKSSFNYEPTKKEQIHSNCWNVYRTLENEKKHKKQLELKNLEKEIQKIYKNKYTSKSQKREKVKEKRDFIYQKYKYKSYRDFLIDEILEDRGNEEIYLSLRRNKSNLDINENNLFSKNDKPKIFKDFDYITKEGFAVYKNDENKIIDKGNFLKISLQNNNRDFLLKTLEIAIDRFGKELDITGDFNFKKEILEVVNEYNLDVKFTDKNMEKINIINKQSKQDIKAKKYLKKIIEIKSNEILLNKKLKKDIREKSIKSLNRLKNKLENTGVSLFEGDFKMLDFDKKIISQIKTKKVDIKIDGLYVDDKNMSGISAMNEEVRLNFISEGKDKELEKFEKFLYLLQNTDKVKDIAVGFYENRKVDTKTYLEKYDMQISKINKQINAIELGSNFEIIKSYYNSLNVKINTKKTQEVLVLNSI</sequence>
<dbReference type="AlphaFoldDB" id="A0A9Q4PW19"/>
<dbReference type="Pfam" id="PF18821">
    <property type="entry name" value="LPD7"/>
    <property type="match status" value="1"/>
</dbReference>
<dbReference type="InterPro" id="IPR049751">
    <property type="entry name" value="TraI/MobA_relaxases"/>
</dbReference>
<name>A0A9Q4PW19_9BACT</name>
<dbReference type="Pfam" id="PF03432">
    <property type="entry name" value="Relaxase"/>
    <property type="match status" value="1"/>
</dbReference>
<dbReference type="NCBIfam" id="NF041893">
    <property type="entry name" value="TraI_MobP_relax"/>
    <property type="match status" value="1"/>
</dbReference>
<comment type="caution">
    <text evidence="5">The sequence shown here is derived from an EMBL/GenBank/DDBJ whole genome shotgun (WGS) entry which is preliminary data.</text>
</comment>